<dbReference type="EMBL" id="DXDX01000032">
    <property type="protein sequence ID" value="HIY20587.1"/>
    <property type="molecule type" value="Genomic_DNA"/>
</dbReference>
<dbReference type="AlphaFoldDB" id="A0A9D1Y760"/>
<protein>
    <submittedName>
        <fullName evidence="1">Uncharacterized protein</fullName>
    </submittedName>
</protein>
<comment type="caution">
    <text evidence="1">The sequence shown here is derived from an EMBL/GenBank/DDBJ whole genome shotgun (WGS) entry which is preliminary data.</text>
</comment>
<sequence>MELGYDSFSSELPEDCLELLFQLGKEKGVDPLASIESEDYFCKLCASYSGPAEGRAAFFQTAIERDFKVMKEAPVWIQGSEWPFYRGKPMMFVGQLDTVVHWDGIASTVSFYVFWDWESGKVQTITQCD</sequence>
<dbReference type="Proteomes" id="UP000823868">
    <property type="component" value="Unassembled WGS sequence"/>
</dbReference>
<gene>
    <name evidence="1" type="ORF">H9841_01625</name>
</gene>
<evidence type="ECO:0000313" key="1">
    <source>
        <dbReference type="EMBL" id="HIY20587.1"/>
    </source>
</evidence>
<proteinExistence type="predicted"/>
<name>A0A9D1Y760_9FIRM</name>
<reference evidence="1" key="1">
    <citation type="journal article" date="2021" name="PeerJ">
        <title>Extensive microbial diversity within the chicken gut microbiome revealed by metagenomics and culture.</title>
        <authorList>
            <person name="Gilroy R."/>
            <person name="Ravi A."/>
            <person name="Getino M."/>
            <person name="Pursley I."/>
            <person name="Horton D.L."/>
            <person name="Alikhan N.F."/>
            <person name="Baker D."/>
            <person name="Gharbi K."/>
            <person name="Hall N."/>
            <person name="Watson M."/>
            <person name="Adriaenssens E.M."/>
            <person name="Foster-Nyarko E."/>
            <person name="Jarju S."/>
            <person name="Secka A."/>
            <person name="Antonio M."/>
            <person name="Oren A."/>
            <person name="Chaudhuri R.R."/>
            <person name="La Ragione R."/>
            <person name="Hildebrand F."/>
            <person name="Pallen M.J."/>
        </authorList>
    </citation>
    <scope>NUCLEOTIDE SEQUENCE</scope>
    <source>
        <strain evidence="1">ChiBcec16_6824</strain>
    </source>
</reference>
<reference evidence="1" key="2">
    <citation type="submission" date="2021-04" db="EMBL/GenBank/DDBJ databases">
        <authorList>
            <person name="Gilroy R."/>
        </authorList>
    </citation>
    <scope>NUCLEOTIDE SEQUENCE</scope>
    <source>
        <strain evidence="1">ChiBcec16_6824</strain>
    </source>
</reference>
<evidence type="ECO:0000313" key="2">
    <source>
        <dbReference type="Proteomes" id="UP000823868"/>
    </source>
</evidence>
<organism evidence="1 2">
    <name type="scientific">Candidatus Flavonifractor merdigallinarum</name>
    <dbReference type="NCBI Taxonomy" id="2838589"/>
    <lineage>
        <taxon>Bacteria</taxon>
        <taxon>Bacillati</taxon>
        <taxon>Bacillota</taxon>
        <taxon>Clostridia</taxon>
        <taxon>Eubacteriales</taxon>
        <taxon>Oscillospiraceae</taxon>
        <taxon>Flavonifractor</taxon>
    </lineage>
</organism>
<accession>A0A9D1Y760</accession>